<keyword evidence="1" id="KW-1133">Transmembrane helix</keyword>
<evidence type="ECO:0000313" key="2">
    <source>
        <dbReference type="EMBL" id="PIS23141.1"/>
    </source>
</evidence>
<evidence type="ECO:0000313" key="3">
    <source>
        <dbReference type="Proteomes" id="UP000230340"/>
    </source>
</evidence>
<dbReference type="Pfam" id="PF18895">
    <property type="entry name" value="T4SS_pilin"/>
    <property type="match status" value="1"/>
</dbReference>
<dbReference type="EMBL" id="PEYT01000011">
    <property type="protein sequence ID" value="PIS23141.1"/>
    <property type="molecule type" value="Genomic_DNA"/>
</dbReference>
<gene>
    <name evidence="2" type="ORF">COT49_01630</name>
</gene>
<keyword evidence="1" id="KW-0472">Membrane</keyword>
<reference evidence="3" key="1">
    <citation type="submission" date="2017-09" db="EMBL/GenBank/DDBJ databases">
        <title>Depth-based differentiation of microbial function through sediment-hosted aquifers and enrichment of novel symbionts in the deep terrestrial subsurface.</title>
        <authorList>
            <person name="Probst A.J."/>
            <person name="Ladd B."/>
            <person name="Jarett J.K."/>
            <person name="Geller-Mcgrath D.E."/>
            <person name="Sieber C.M.K."/>
            <person name="Emerson J.B."/>
            <person name="Anantharaman K."/>
            <person name="Thomas B.C."/>
            <person name="Malmstrom R."/>
            <person name="Stieglmeier M."/>
            <person name="Klingl A."/>
            <person name="Woyke T."/>
            <person name="Ryan C.M."/>
            <person name="Banfield J.F."/>
        </authorList>
    </citation>
    <scope>NUCLEOTIDE SEQUENCE [LARGE SCALE GENOMIC DNA]</scope>
</reference>
<accession>A0A2H0XE59</accession>
<name>A0A2H0XE59_UNCKA</name>
<dbReference type="InterPro" id="IPR043993">
    <property type="entry name" value="T4SS_pilin"/>
</dbReference>
<organism evidence="2 3">
    <name type="scientific">candidate division WWE3 bacterium CG08_land_8_20_14_0_20_40_13</name>
    <dbReference type="NCBI Taxonomy" id="1975084"/>
    <lineage>
        <taxon>Bacteria</taxon>
        <taxon>Katanobacteria</taxon>
    </lineage>
</organism>
<feature type="transmembrane region" description="Helical" evidence="1">
    <location>
        <begin position="31"/>
        <end position="53"/>
    </location>
</feature>
<protein>
    <submittedName>
        <fullName evidence="2">Uncharacterized protein</fullName>
    </submittedName>
</protein>
<evidence type="ECO:0000256" key="1">
    <source>
        <dbReference type="SAM" id="Phobius"/>
    </source>
</evidence>
<feature type="transmembrane region" description="Helical" evidence="1">
    <location>
        <begin position="65"/>
        <end position="87"/>
    </location>
</feature>
<keyword evidence="1" id="KW-0812">Transmembrane</keyword>
<dbReference type="AlphaFoldDB" id="A0A2H0XE59"/>
<comment type="caution">
    <text evidence="2">The sequence shown here is derived from an EMBL/GenBank/DDBJ whole genome shotgun (WGS) entry which is preliminary data.</text>
</comment>
<sequence length="97" mass="10132">MLARSAFAYTISNPSKFGTVGDVISSVIPNIYYVAGLIFFFLLVFGGVSYMMAGGDDKAIGKAKNTITAAVIGLAIVLLSGFVVRVLETVFGVAIFG</sequence>
<proteinExistence type="predicted"/>
<dbReference type="Proteomes" id="UP000230340">
    <property type="component" value="Unassembled WGS sequence"/>
</dbReference>